<dbReference type="InterPro" id="IPR019405">
    <property type="entry name" value="Lactonase_7-beta_prop"/>
</dbReference>
<dbReference type="AlphaFoldDB" id="X0WZW5"/>
<organism evidence="1">
    <name type="scientific">marine sediment metagenome</name>
    <dbReference type="NCBI Taxonomy" id="412755"/>
    <lineage>
        <taxon>unclassified sequences</taxon>
        <taxon>metagenomes</taxon>
        <taxon>ecological metagenomes</taxon>
    </lineage>
</organism>
<dbReference type="EMBL" id="BARS01035419">
    <property type="protein sequence ID" value="GAG18306.1"/>
    <property type="molecule type" value="Genomic_DNA"/>
</dbReference>
<dbReference type="InterPro" id="IPR051200">
    <property type="entry name" value="Host-pathogen_enzymatic-act"/>
</dbReference>
<comment type="caution">
    <text evidence="1">The sequence shown here is derived from an EMBL/GenBank/DDBJ whole genome shotgun (WGS) entry which is preliminary data.</text>
</comment>
<dbReference type="NCBIfam" id="TIGR02276">
    <property type="entry name" value="beta_rpt_yvtn"/>
    <property type="match status" value="1"/>
</dbReference>
<sequence length="258" mass="28098">SGYAFKYLTPVEVIKYQSNAFSTMGGGWKFSYYGSSVNGTSQRIEFDNSDILEANILPWDITQITKFQYNSTTGDTAWFLWGDNVYGAYDNVVIEEYETVSIETDIDVGVYPVYAAITPDGNYVYVANEGPTNEPGTVSVIRTADNTVVATIDVGDGAHYIVFTPNGDYAYVLNEETSYGQSGTVSVIDTASNNVVETIVVGRWPKSLAITPDGDYVYVANTGVTMNDPDTVSVISTASNTVVKTITVGNRPHYIVFT</sequence>
<evidence type="ECO:0000313" key="1">
    <source>
        <dbReference type="EMBL" id="GAG18306.1"/>
    </source>
</evidence>
<dbReference type="PANTHER" id="PTHR47197">
    <property type="entry name" value="PROTEIN NIRF"/>
    <property type="match status" value="1"/>
</dbReference>
<proteinExistence type="predicted"/>
<dbReference type="Pfam" id="PF10282">
    <property type="entry name" value="Lactonase"/>
    <property type="match status" value="1"/>
</dbReference>
<feature type="non-terminal residue" evidence="1">
    <location>
        <position position="258"/>
    </location>
</feature>
<dbReference type="InterPro" id="IPR011045">
    <property type="entry name" value="N2O_reductase_N"/>
</dbReference>
<dbReference type="InterPro" id="IPR015943">
    <property type="entry name" value="WD40/YVTN_repeat-like_dom_sf"/>
</dbReference>
<dbReference type="InterPro" id="IPR011964">
    <property type="entry name" value="YVTN_b-propeller_repeat"/>
</dbReference>
<name>X0WZW5_9ZZZZ</name>
<gene>
    <name evidence="1" type="ORF">S01H1_54569</name>
</gene>
<dbReference type="PANTHER" id="PTHR47197:SF3">
    <property type="entry name" value="DIHYDRO-HEME D1 DEHYDROGENASE"/>
    <property type="match status" value="1"/>
</dbReference>
<dbReference type="Gene3D" id="2.130.10.10">
    <property type="entry name" value="YVTN repeat-like/Quinoprotein amine dehydrogenase"/>
    <property type="match status" value="2"/>
</dbReference>
<reference evidence="1" key="1">
    <citation type="journal article" date="2014" name="Front. Microbiol.">
        <title>High frequency of phylogenetically diverse reductive dehalogenase-homologous genes in deep subseafloor sedimentary metagenomes.</title>
        <authorList>
            <person name="Kawai M."/>
            <person name="Futagami T."/>
            <person name="Toyoda A."/>
            <person name="Takaki Y."/>
            <person name="Nishi S."/>
            <person name="Hori S."/>
            <person name="Arai W."/>
            <person name="Tsubouchi T."/>
            <person name="Morono Y."/>
            <person name="Uchiyama I."/>
            <person name="Ito T."/>
            <person name="Fujiyama A."/>
            <person name="Inagaki F."/>
            <person name="Takami H."/>
        </authorList>
    </citation>
    <scope>NUCLEOTIDE SEQUENCE</scope>
    <source>
        <strain evidence="1">Expedition CK06-06</strain>
    </source>
</reference>
<accession>X0WZW5</accession>
<feature type="non-terminal residue" evidence="1">
    <location>
        <position position="1"/>
    </location>
</feature>
<dbReference type="SUPFAM" id="SSF50974">
    <property type="entry name" value="Nitrous oxide reductase, N-terminal domain"/>
    <property type="match status" value="1"/>
</dbReference>
<protein>
    <submittedName>
        <fullName evidence="1">Uncharacterized protein</fullName>
    </submittedName>
</protein>